<evidence type="ECO:0000313" key="1">
    <source>
        <dbReference type="EMBL" id="GAA3914666.1"/>
    </source>
</evidence>
<protein>
    <recommendedName>
        <fullName evidence="3">Secreted protein</fullName>
    </recommendedName>
</protein>
<dbReference type="Proteomes" id="UP001499994">
    <property type="component" value="Unassembled WGS sequence"/>
</dbReference>
<comment type="caution">
    <text evidence="1">The sequence shown here is derived from an EMBL/GenBank/DDBJ whole genome shotgun (WGS) entry which is preliminary data.</text>
</comment>
<reference evidence="2" key="1">
    <citation type="journal article" date="2019" name="Int. J. Syst. Evol. Microbiol.">
        <title>The Global Catalogue of Microorganisms (GCM) 10K type strain sequencing project: providing services to taxonomists for standard genome sequencing and annotation.</title>
        <authorList>
            <consortium name="The Broad Institute Genomics Platform"/>
            <consortium name="The Broad Institute Genome Sequencing Center for Infectious Disease"/>
            <person name="Wu L."/>
            <person name="Ma J."/>
        </authorList>
    </citation>
    <scope>NUCLEOTIDE SEQUENCE [LARGE SCALE GENOMIC DNA]</scope>
    <source>
        <strain evidence="2">JCM 17201</strain>
    </source>
</reference>
<gene>
    <name evidence="1" type="ORF">GCM10022405_44660</name>
</gene>
<evidence type="ECO:0008006" key="3">
    <source>
        <dbReference type="Google" id="ProtNLM"/>
    </source>
</evidence>
<sequence length="76" mass="8338">MFITQTTHKAQNSATVLIMIPLLKALSSAAIHRGQPPNHYHKFNDFLAHRPRQSPPGGIAIKITQGTARPLFIIVG</sequence>
<keyword evidence="2" id="KW-1185">Reference proteome</keyword>
<name>A0ABP7M8N2_9GAMM</name>
<proteinExistence type="predicted"/>
<dbReference type="EMBL" id="BAABDG010000011">
    <property type="protein sequence ID" value="GAA3914666.1"/>
    <property type="molecule type" value="Genomic_DNA"/>
</dbReference>
<organism evidence="1 2">
    <name type="scientific">Gibbsiella dentisursi</name>
    <dbReference type="NCBI Taxonomy" id="796890"/>
    <lineage>
        <taxon>Bacteria</taxon>
        <taxon>Pseudomonadati</taxon>
        <taxon>Pseudomonadota</taxon>
        <taxon>Gammaproteobacteria</taxon>
        <taxon>Enterobacterales</taxon>
        <taxon>Yersiniaceae</taxon>
        <taxon>Gibbsiella</taxon>
    </lineage>
</organism>
<evidence type="ECO:0000313" key="2">
    <source>
        <dbReference type="Proteomes" id="UP001499994"/>
    </source>
</evidence>
<accession>A0ABP7M8N2</accession>